<evidence type="ECO:0000256" key="1">
    <source>
        <dbReference type="SAM" id="SignalP"/>
    </source>
</evidence>
<dbReference type="AlphaFoldDB" id="K9UE66"/>
<protein>
    <submittedName>
        <fullName evidence="2">Uncharacterized protein</fullName>
    </submittedName>
</protein>
<dbReference type="HOGENOM" id="CLU_2786297_0_0_3"/>
<evidence type="ECO:0000313" key="2">
    <source>
        <dbReference type="EMBL" id="AFY93125.1"/>
    </source>
</evidence>
<keyword evidence="1" id="KW-0732">Signal</keyword>
<evidence type="ECO:0000313" key="3">
    <source>
        <dbReference type="Proteomes" id="UP000010366"/>
    </source>
</evidence>
<feature type="signal peptide" evidence="1">
    <location>
        <begin position="1"/>
        <end position="30"/>
    </location>
</feature>
<organism evidence="2 3">
    <name type="scientific">Chamaesiphon minutus (strain ATCC 27169 / PCC 6605)</name>
    <dbReference type="NCBI Taxonomy" id="1173020"/>
    <lineage>
        <taxon>Bacteria</taxon>
        <taxon>Bacillati</taxon>
        <taxon>Cyanobacteriota</taxon>
        <taxon>Cyanophyceae</taxon>
        <taxon>Gomontiellales</taxon>
        <taxon>Chamaesiphonaceae</taxon>
        <taxon>Chamaesiphon</taxon>
    </lineage>
</organism>
<proteinExistence type="predicted"/>
<sequence>MARAIKNMKSTYICLIIAVVIPFSIEAAQAGGDNNSVTATTPAPSGISSETLTPTGTIFILSKIAFNY</sequence>
<reference evidence="2 3" key="1">
    <citation type="submission" date="2012-05" db="EMBL/GenBank/DDBJ databases">
        <title>Finished chromosome of genome of Chamaesiphon sp. PCC 6605.</title>
        <authorList>
            <consortium name="US DOE Joint Genome Institute"/>
            <person name="Gugger M."/>
            <person name="Coursin T."/>
            <person name="Rippka R."/>
            <person name="Tandeau De Marsac N."/>
            <person name="Huntemann M."/>
            <person name="Wei C.-L."/>
            <person name="Han J."/>
            <person name="Detter J.C."/>
            <person name="Han C."/>
            <person name="Tapia R."/>
            <person name="Chen A."/>
            <person name="Kyrpides N."/>
            <person name="Mavromatis K."/>
            <person name="Markowitz V."/>
            <person name="Szeto E."/>
            <person name="Ivanova N."/>
            <person name="Pagani I."/>
            <person name="Pati A."/>
            <person name="Goodwin L."/>
            <person name="Nordberg H.P."/>
            <person name="Cantor M.N."/>
            <person name="Hua S.X."/>
            <person name="Woyke T."/>
            <person name="Kerfeld C.A."/>
        </authorList>
    </citation>
    <scope>NUCLEOTIDE SEQUENCE [LARGE SCALE GENOMIC DNA]</scope>
    <source>
        <strain evidence="3">ATCC 27169 / PCC 6605</strain>
    </source>
</reference>
<feature type="chain" id="PRO_5003937062" evidence="1">
    <location>
        <begin position="31"/>
        <end position="68"/>
    </location>
</feature>
<dbReference type="KEGG" id="cmp:Cha6605_2026"/>
<gene>
    <name evidence="2" type="ORF">Cha6605_2026</name>
</gene>
<keyword evidence="3" id="KW-1185">Reference proteome</keyword>
<dbReference type="EMBL" id="CP003600">
    <property type="protein sequence ID" value="AFY93125.1"/>
    <property type="molecule type" value="Genomic_DNA"/>
</dbReference>
<accession>K9UE66</accession>
<name>K9UE66_CHAP6</name>
<dbReference type="Proteomes" id="UP000010366">
    <property type="component" value="Chromosome"/>
</dbReference>